<proteinExistence type="predicted"/>
<dbReference type="AlphaFoldDB" id="A0A1Y3B9D4"/>
<evidence type="ECO:0000313" key="1">
    <source>
        <dbReference type="EMBL" id="OTF76797.1"/>
    </source>
</evidence>
<name>A0A1Y3B9D4_EURMA</name>
<dbReference type="Proteomes" id="UP000194236">
    <property type="component" value="Unassembled WGS sequence"/>
</dbReference>
<comment type="caution">
    <text evidence="1">The sequence shown here is derived from an EMBL/GenBank/DDBJ whole genome shotgun (WGS) entry which is preliminary data.</text>
</comment>
<organism evidence="1 2">
    <name type="scientific">Euroglyphus maynei</name>
    <name type="common">Mayne's house dust mite</name>
    <dbReference type="NCBI Taxonomy" id="6958"/>
    <lineage>
        <taxon>Eukaryota</taxon>
        <taxon>Metazoa</taxon>
        <taxon>Ecdysozoa</taxon>
        <taxon>Arthropoda</taxon>
        <taxon>Chelicerata</taxon>
        <taxon>Arachnida</taxon>
        <taxon>Acari</taxon>
        <taxon>Acariformes</taxon>
        <taxon>Sarcoptiformes</taxon>
        <taxon>Astigmata</taxon>
        <taxon>Psoroptidia</taxon>
        <taxon>Analgoidea</taxon>
        <taxon>Pyroglyphidae</taxon>
        <taxon>Pyroglyphinae</taxon>
        <taxon>Euroglyphus</taxon>
    </lineage>
</organism>
<gene>
    <name evidence="1" type="ORF">BLA29_014767</name>
</gene>
<protein>
    <submittedName>
        <fullName evidence="1">Uncharacterized protein</fullName>
    </submittedName>
</protein>
<accession>A0A1Y3B9D4</accession>
<evidence type="ECO:0000313" key="2">
    <source>
        <dbReference type="Proteomes" id="UP000194236"/>
    </source>
</evidence>
<keyword evidence="2" id="KW-1185">Reference proteome</keyword>
<sequence length="31" mass="3561">MGSDSDGLKHIQNWRNLVKEHMPPFIKVVAI</sequence>
<dbReference type="EMBL" id="MUJZ01035720">
    <property type="protein sequence ID" value="OTF76797.1"/>
    <property type="molecule type" value="Genomic_DNA"/>
</dbReference>
<reference evidence="1 2" key="1">
    <citation type="submission" date="2017-03" db="EMBL/GenBank/DDBJ databases">
        <title>Genome Survey of Euroglyphus maynei.</title>
        <authorList>
            <person name="Arlian L.G."/>
            <person name="Morgan M.S."/>
            <person name="Rider S.D."/>
        </authorList>
    </citation>
    <scope>NUCLEOTIDE SEQUENCE [LARGE SCALE GENOMIC DNA]</scope>
    <source>
        <strain evidence="1">Arlian Lab</strain>
        <tissue evidence="1">Whole body</tissue>
    </source>
</reference>